<dbReference type="InterPro" id="IPR013087">
    <property type="entry name" value="Znf_C2H2_type"/>
</dbReference>
<feature type="domain" description="C2H2-type" evidence="2">
    <location>
        <begin position="126"/>
        <end position="150"/>
    </location>
</feature>
<gene>
    <name evidence="3" type="ORF">H5410_051912</name>
</gene>
<sequence>MLELKVRREIMMEREIAMFRGDRFASFFKNQADSMSFKEKLGMGISAVSRHDMDHISETPFRHRAVEPNISTLNQSPKAEILQVLPPSLSKILLAKPDTNFSRENQKAITLTEEVVDKNVKNVTEWNCELCQVSSTNQDCLNAHFHGKKHKRKEENKNWSIGIFPKTSKFIHLVERPCDDLISSPNVNDSPSLLINNNADDLRNNTTNEK</sequence>
<dbReference type="EMBL" id="JACXVP010000010">
    <property type="protein sequence ID" value="KAG5581285.1"/>
    <property type="molecule type" value="Genomic_DNA"/>
</dbReference>
<feature type="compositionally biased region" description="Basic and acidic residues" evidence="1">
    <location>
        <begin position="200"/>
        <end position="210"/>
    </location>
</feature>
<evidence type="ECO:0000313" key="3">
    <source>
        <dbReference type="EMBL" id="KAG5581285.1"/>
    </source>
</evidence>
<feature type="compositionally biased region" description="Polar residues" evidence="1">
    <location>
        <begin position="189"/>
        <end position="199"/>
    </location>
</feature>
<dbReference type="PANTHER" id="PTHR47487:SF14">
    <property type="entry name" value="U1-TYPE DOMAIN-CONTAINING PROTEIN"/>
    <property type="match status" value="1"/>
</dbReference>
<dbReference type="Proteomes" id="UP000824120">
    <property type="component" value="Chromosome 10"/>
</dbReference>
<accession>A0A9J5X1H1</accession>
<dbReference type="PANTHER" id="PTHR47487">
    <property type="entry name" value="OS06G0651300 PROTEIN-RELATED"/>
    <property type="match status" value="1"/>
</dbReference>
<dbReference type="OrthoDB" id="1300782at2759"/>
<name>A0A9J5X1H1_SOLCO</name>
<evidence type="ECO:0000256" key="1">
    <source>
        <dbReference type="SAM" id="MobiDB-lite"/>
    </source>
</evidence>
<dbReference type="InterPro" id="IPR036236">
    <property type="entry name" value="Znf_C2H2_sf"/>
</dbReference>
<reference evidence="3 4" key="1">
    <citation type="submission" date="2020-09" db="EMBL/GenBank/DDBJ databases">
        <title>De no assembly of potato wild relative species, Solanum commersonii.</title>
        <authorList>
            <person name="Cho K."/>
        </authorList>
    </citation>
    <scope>NUCLEOTIDE SEQUENCE [LARGE SCALE GENOMIC DNA]</scope>
    <source>
        <strain evidence="3">LZ3.2</strain>
        <tissue evidence="3">Leaf</tissue>
    </source>
</reference>
<dbReference type="Pfam" id="PF12874">
    <property type="entry name" value="zf-met"/>
    <property type="match status" value="1"/>
</dbReference>
<comment type="caution">
    <text evidence="3">The sequence shown here is derived from an EMBL/GenBank/DDBJ whole genome shotgun (WGS) entry which is preliminary data.</text>
</comment>
<evidence type="ECO:0000313" key="4">
    <source>
        <dbReference type="Proteomes" id="UP000824120"/>
    </source>
</evidence>
<evidence type="ECO:0000259" key="2">
    <source>
        <dbReference type="Pfam" id="PF12874"/>
    </source>
</evidence>
<dbReference type="Gene3D" id="3.30.160.60">
    <property type="entry name" value="Classic Zinc Finger"/>
    <property type="match status" value="1"/>
</dbReference>
<feature type="region of interest" description="Disordered" evidence="1">
    <location>
        <begin position="189"/>
        <end position="210"/>
    </location>
</feature>
<protein>
    <recommendedName>
        <fullName evidence="2">C2H2-type domain-containing protein</fullName>
    </recommendedName>
</protein>
<proteinExistence type="predicted"/>
<dbReference type="SUPFAM" id="SSF57667">
    <property type="entry name" value="beta-beta-alpha zinc fingers"/>
    <property type="match status" value="1"/>
</dbReference>
<organism evidence="3 4">
    <name type="scientific">Solanum commersonii</name>
    <name type="common">Commerson's wild potato</name>
    <name type="synonym">Commerson's nightshade</name>
    <dbReference type="NCBI Taxonomy" id="4109"/>
    <lineage>
        <taxon>Eukaryota</taxon>
        <taxon>Viridiplantae</taxon>
        <taxon>Streptophyta</taxon>
        <taxon>Embryophyta</taxon>
        <taxon>Tracheophyta</taxon>
        <taxon>Spermatophyta</taxon>
        <taxon>Magnoliopsida</taxon>
        <taxon>eudicotyledons</taxon>
        <taxon>Gunneridae</taxon>
        <taxon>Pentapetalae</taxon>
        <taxon>asterids</taxon>
        <taxon>lamiids</taxon>
        <taxon>Solanales</taxon>
        <taxon>Solanaceae</taxon>
        <taxon>Solanoideae</taxon>
        <taxon>Solaneae</taxon>
        <taxon>Solanum</taxon>
    </lineage>
</organism>
<keyword evidence="4" id="KW-1185">Reference proteome</keyword>
<dbReference type="AlphaFoldDB" id="A0A9J5X1H1"/>